<feature type="compositionally biased region" description="Low complexity" evidence="6">
    <location>
        <begin position="449"/>
        <end position="470"/>
    </location>
</feature>
<sequence>MSSGHHLSKKDSSSNLKKQEQDKLQMILNDLLKEEENKYCADCEAKGPRWASWNLGVFLCIRCAGIHRNLGVHVSKVKSVNLDSWTPEQVQSIRVFGNSVAKAVYEAYLPEHFRRPQTDGSLETFIRAKYEQKRYTMKDYQPPVVDVRSLLSELENYSSNRKKLAPSPATSNDKSPNTPMSTDSKVGEKSKNALTPKDTTPHAKKTTSKHRQPSPKPIASNDLLDLDWSTSAKLASHSSSSTAIPDLLNISNTDTATNHHSHDYLLGNAEFGDFAAATTATPPENGSPASVPSNIKPANDLFDAFGDKMSNGETLLLGAGAKMTNERKSKDDILALYGSNITSGLVTPVSTPVIPLQNATQFSAPNLNVMAPPMTASVLPSNVTPNIPTNVAYSQNYAATFAAYNPFNQSNLNNPTMNLDFLSNKTNHQKASEAHLKAVQDQLAALQVQKTTTTKTPQNSSSTSPQASQNFATFAEPNATNLWN</sequence>
<dbReference type="InterPro" id="IPR001164">
    <property type="entry name" value="ArfGAP_dom"/>
</dbReference>
<reference evidence="9" key="1">
    <citation type="submission" date="2022-11" db="UniProtKB">
        <authorList>
            <consortium name="WormBaseParasite"/>
        </authorList>
    </citation>
    <scope>IDENTIFICATION</scope>
</reference>
<dbReference type="SUPFAM" id="SSF57863">
    <property type="entry name" value="ArfGap/RecO-like zinc finger"/>
    <property type="match status" value="1"/>
</dbReference>
<dbReference type="Gene3D" id="1.10.220.150">
    <property type="entry name" value="Arf GTPase activating protein"/>
    <property type="match status" value="1"/>
</dbReference>
<evidence type="ECO:0000313" key="8">
    <source>
        <dbReference type="Proteomes" id="UP000887565"/>
    </source>
</evidence>
<proteinExistence type="predicted"/>
<dbReference type="Proteomes" id="UP000887565">
    <property type="component" value="Unplaced"/>
</dbReference>
<dbReference type="AlphaFoldDB" id="A0A915IM70"/>
<dbReference type="InterPro" id="IPR044732">
    <property type="entry name" value="ArfGAP_SMAP1-like"/>
</dbReference>
<organism evidence="8 9">
    <name type="scientific">Romanomermis culicivorax</name>
    <name type="common">Nematode worm</name>
    <dbReference type="NCBI Taxonomy" id="13658"/>
    <lineage>
        <taxon>Eukaryota</taxon>
        <taxon>Metazoa</taxon>
        <taxon>Ecdysozoa</taxon>
        <taxon>Nematoda</taxon>
        <taxon>Enoplea</taxon>
        <taxon>Dorylaimia</taxon>
        <taxon>Mermithida</taxon>
        <taxon>Mermithoidea</taxon>
        <taxon>Mermithidae</taxon>
        <taxon>Romanomermis</taxon>
    </lineage>
</organism>
<dbReference type="PANTHER" id="PTHR45705">
    <property type="entry name" value="FI20236P1"/>
    <property type="match status" value="1"/>
</dbReference>
<dbReference type="InterPro" id="IPR037278">
    <property type="entry name" value="ARFGAP/RecO"/>
</dbReference>
<name>A0A915IM70_ROMCU</name>
<keyword evidence="1" id="KW-0343">GTPase activation</keyword>
<feature type="compositionally biased region" description="Basic residues" evidence="6">
    <location>
        <begin position="202"/>
        <end position="213"/>
    </location>
</feature>
<feature type="compositionally biased region" description="Polar residues" evidence="6">
    <location>
        <begin position="168"/>
        <end position="184"/>
    </location>
</feature>
<dbReference type="PANTHER" id="PTHR45705:SF1">
    <property type="entry name" value="FI20236P1"/>
    <property type="match status" value="1"/>
</dbReference>
<dbReference type="SMART" id="SM00105">
    <property type="entry name" value="ArfGap"/>
    <property type="match status" value="1"/>
</dbReference>
<feature type="domain" description="Arf-GAP" evidence="7">
    <location>
        <begin position="25"/>
        <end position="143"/>
    </location>
</feature>
<dbReference type="InterPro" id="IPR051718">
    <property type="entry name" value="ARF_GTPase-activating"/>
</dbReference>
<keyword evidence="2" id="KW-0479">Metal-binding</keyword>
<evidence type="ECO:0000313" key="9">
    <source>
        <dbReference type="WBParaSite" id="nRc.2.0.1.t15277-RA"/>
    </source>
</evidence>
<evidence type="ECO:0000259" key="7">
    <source>
        <dbReference type="PROSITE" id="PS50115"/>
    </source>
</evidence>
<dbReference type="PRINTS" id="PR00405">
    <property type="entry name" value="REVINTRACTNG"/>
</dbReference>
<evidence type="ECO:0000256" key="2">
    <source>
        <dbReference type="ARBA" id="ARBA00022723"/>
    </source>
</evidence>
<dbReference type="GO" id="GO:0008270">
    <property type="term" value="F:zinc ion binding"/>
    <property type="evidence" value="ECO:0007669"/>
    <property type="project" value="UniProtKB-KW"/>
</dbReference>
<dbReference type="InterPro" id="IPR038508">
    <property type="entry name" value="ArfGAP_dom_sf"/>
</dbReference>
<keyword evidence="8" id="KW-1185">Reference proteome</keyword>
<evidence type="ECO:0000256" key="1">
    <source>
        <dbReference type="ARBA" id="ARBA00022468"/>
    </source>
</evidence>
<evidence type="ECO:0000256" key="6">
    <source>
        <dbReference type="SAM" id="MobiDB-lite"/>
    </source>
</evidence>
<protein>
    <submittedName>
        <fullName evidence="9">Arf-GAP domain-containing protein</fullName>
    </submittedName>
</protein>
<dbReference type="FunFam" id="1.10.220.150:FF:000009">
    <property type="entry name" value="stromal membrane-associated protein 1 isoform X1"/>
    <property type="match status" value="1"/>
</dbReference>
<keyword evidence="3 5" id="KW-0863">Zinc-finger</keyword>
<dbReference type="Pfam" id="PF01412">
    <property type="entry name" value="ArfGap"/>
    <property type="match status" value="1"/>
</dbReference>
<dbReference type="GO" id="GO:0005096">
    <property type="term" value="F:GTPase activator activity"/>
    <property type="evidence" value="ECO:0007669"/>
    <property type="project" value="UniProtKB-KW"/>
</dbReference>
<evidence type="ECO:0000256" key="3">
    <source>
        <dbReference type="ARBA" id="ARBA00022771"/>
    </source>
</evidence>
<keyword evidence="4" id="KW-0862">Zinc</keyword>
<dbReference type="PROSITE" id="PS50115">
    <property type="entry name" value="ARFGAP"/>
    <property type="match status" value="1"/>
</dbReference>
<evidence type="ECO:0000256" key="4">
    <source>
        <dbReference type="ARBA" id="ARBA00022833"/>
    </source>
</evidence>
<evidence type="ECO:0000256" key="5">
    <source>
        <dbReference type="PROSITE-ProRule" id="PRU00288"/>
    </source>
</evidence>
<dbReference type="GO" id="GO:0005737">
    <property type="term" value="C:cytoplasm"/>
    <property type="evidence" value="ECO:0007669"/>
    <property type="project" value="TreeGrafter"/>
</dbReference>
<feature type="region of interest" description="Disordered" evidence="6">
    <location>
        <begin position="158"/>
        <end position="222"/>
    </location>
</feature>
<dbReference type="WBParaSite" id="nRc.2.0.1.t15277-RA">
    <property type="protein sequence ID" value="nRc.2.0.1.t15277-RA"/>
    <property type="gene ID" value="nRc.2.0.1.g15277"/>
</dbReference>
<accession>A0A915IM70</accession>
<feature type="region of interest" description="Disordered" evidence="6">
    <location>
        <begin position="449"/>
        <end position="484"/>
    </location>
</feature>
<dbReference type="CDD" id="cd08839">
    <property type="entry name" value="ArfGap_SMAP"/>
    <property type="match status" value="1"/>
</dbReference>